<dbReference type="EMBL" id="MFQH01000012">
    <property type="protein sequence ID" value="OGH78366.1"/>
    <property type="molecule type" value="Genomic_DNA"/>
</dbReference>
<protein>
    <submittedName>
        <fullName evidence="1">Uncharacterized protein</fullName>
    </submittedName>
</protein>
<proteinExistence type="predicted"/>
<gene>
    <name evidence="1" type="ORF">A2983_00145</name>
</gene>
<dbReference type="AlphaFoldDB" id="A0A1F6N2Z2"/>
<accession>A0A1F6N2Z2</accession>
<comment type="caution">
    <text evidence="1">The sequence shown here is derived from an EMBL/GenBank/DDBJ whole genome shotgun (WGS) entry which is preliminary data.</text>
</comment>
<evidence type="ECO:0000313" key="2">
    <source>
        <dbReference type="Proteomes" id="UP000177040"/>
    </source>
</evidence>
<sequence length="99" mass="11505">MRQGIELRLQAMRLEFKIHLNPHSSAKLATVEALMKLIREDDYIKNNIREFKVLCDSKTEEDVADLDGHQSPPIVIYLERGSDSEESMKIVHWRSQKAI</sequence>
<reference evidence="1 2" key="1">
    <citation type="journal article" date="2016" name="Nat. Commun.">
        <title>Thousands of microbial genomes shed light on interconnected biogeochemical processes in an aquifer system.</title>
        <authorList>
            <person name="Anantharaman K."/>
            <person name="Brown C.T."/>
            <person name="Hug L.A."/>
            <person name="Sharon I."/>
            <person name="Castelle C.J."/>
            <person name="Probst A.J."/>
            <person name="Thomas B.C."/>
            <person name="Singh A."/>
            <person name="Wilkins M.J."/>
            <person name="Karaoz U."/>
            <person name="Brodie E.L."/>
            <person name="Williams K.H."/>
            <person name="Hubbard S.S."/>
            <person name="Banfield J.F."/>
        </authorList>
    </citation>
    <scope>NUCLEOTIDE SEQUENCE [LARGE SCALE GENOMIC DNA]</scope>
</reference>
<organism evidence="1 2">
    <name type="scientific">Candidatus Magasanikbacteria bacterium RIFCSPLOWO2_01_FULL_40_15</name>
    <dbReference type="NCBI Taxonomy" id="1798686"/>
    <lineage>
        <taxon>Bacteria</taxon>
        <taxon>Candidatus Magasanikiibacteriota</taxon>
    </lineage>
</organism>
<evidence type="ECO:0000313" key="1">
    <source>
        <dbReference type="EMBL" id="OGH78366.1"/>
    </source>
</evidence>
<dbReference type="Proteomes" id="UP000177040">
    <property type="component" value="Unassembled WGS sequence"/>
</dbReference>
<name>A0A1F6N2Z2_9BACT</name>